<dbReference type="SUPFAM" id="SSF53613">
    <property type="entry name" value="Ribokinase-like"/>
    <property type="match status" value="1"/>
</dbReference>
<name>A0A2M6WMB5_9BACT</name>
<dbReference type="EMBL" id="PFAS01000030">
    <property type="protein sequence ID" value="PIT93896.1"/>
    <property type="molecule type" value="Genomic_DNA"/>
</dbReference>
<dbReference type="Gene3D" id="3.40.1190.20">
    <property type="match status" value="1"/>
</dbReference>
<protein>
    <recommendedName>
        <fullName evidence="3">Carbohydrate kinase PfkB domain-containing protein</fullName>
    </recommendedName>
</protein>
<keyword evidence="2" id="KW-0418">Kinase</keyword>
<dbReference type="Pfam" id="PF00294">
    <property type="entry name" value="PfkB"/>
    <property type="match status" value="1"/>
</dbReference>
<dbReference type="PANTHER" id="PTHR10584">
    <property type="entry name" value="SUGAR KINASE"/>
    <property type="match status" value="1"/>
</dbReference>
<evidence type="ECO:0000259" key="3">
    <source>
        <dbReference type="Pfam" id="PF00294"/>
    </source>
</evidence>
<dbReference type="AlphaFoldDB" id="A0A2M6WMB5"/>
<dbReference type="PRINTS" id="PR00990">
    <property type="entry name" value="RIBOKINASE"/>
</dbReference>
<dbReference type="InterPro" id="IPR002139">
    <property type="entry name" value="Ribo/fructo_kinase"/>
</dbReference>
<dbReference type="PANTHER" id="PTHR10584:SF166">
    <property type="entry name" value="RIBOKINASE"/>
    <property type="match status" value="1"/>
</dbReference>
<reference evidence="5" key="1">
    <citation type="submission" date="2017-09" db="EMBL/GenBank/DDBJ databases">
        <title>Depth-based differentiation of microbial function through sediment-hosted aquifers and enrichment of novel symbionts in the deep terrestrial subsurface.</title>
        <authorList>
            <person name="Probst A.J."/>
            <person name="Ladd B."/>
            <person name="Jarett J.K."/>
            <person name="Geller-Mcgrath D.E."/>
            <person name="Sieber C.M.K."/>
            <person name="Emerson J.B."/>
            <person name="Anantharaman K."/>
            <person name="Thomas B.C."/>
            <person name="Malmstrom R."/>
            <person name="Stieglmeier M."/>
            <person name="Klingl A."/>
            <person name="Woyke T."/>
            <person name="Ryan C.M."/>
            <person name="Banfield J.F."/>
        </authorList>
    </citation>
    <scope>NUCLEOTIDE SEQUENCE [LARGE SCALE GENOMIC DNA]</scope>
</reference>
<evidence type="ECO:0000256" key="2">
    <source>
        <dbReference type="ARBA" id="ARBA00022777"/>
    </source>
</evidence>
<organism evidence="4 5">
    <name type="scientific">Candidatus Falkowbacteria bacterium CG10_big_fil_rev_8_21_14_0_10_43_11</name>
    <dbReference type="NCBI Taxonomy" id="1974568"/>
    <lineage>
        <taxon>Bacteria</taxon>
        <taxon>Candidatus Falkowiibacteriota</taxon>
    </lineage>
</organism>
<accession>A0A2M6WMB5</accession>
<gene>
    <name evidence="4" type="ORF">COU00_01930</name>
</gene>
<evidence type="ECO:0000313" key="4">
    <source>
        <dbReference type="EMBL" id="PIT93896.1"/>
    </source>
</evidence>
<comment type="caution">
    <text evidence="4">The sequence shown here is derived from an EMBL/GenBank/DDBJ whole genome shotgun (WGS) entry which is preliminary data.</text>
</comment>
<dbReference type="InterPro" id="IPR029056">
    <property type="entry name" value="Ribokinase-like"/>
</dbReference>
<keyword evidence="1" id="KW-0808">Transferase</keyword>
<dbReference type="GO" id="GO:0016301">
    <property type="term" value="F:kinase activity"/>
    <property type="evidence" value="ECO:0007669"/>
    <property type="project" value="UniProtKB-KW"/>
</dbReference>
<sequence>MKHDIITIGGAVEDITFHTTEGVLIDNHQDILRKRLLAFEYGAKIKVSSVHATFGGGAANVAVAAARLGLKSACVCAVGDDERGGKIIANLKNEGVDTDFIQVIKGEESGLSFLIVGPEDEHIIFSHRAANAKLTIPENLLADLDGEWLYLTSLSGEWRKNLKTVFAYGDKFKIAWNPGNVQLSEDQGFIRQNLSRVKFFDVNEDEATELVVADKKIMSLRRENAKFLSNIHNLLTAVKNYGPEIAVITRGKKGADGYDGDKFYHANIRHEGKRVNTTGVGDAFGSAFVCGLKFFSGDIIKAMDLGMRNTASVISQQGAQNGLLKFVDIKNLL</sequence>
<evidence type="ECO:0000256" key="1">
    <source>
        <dbReference type="ARBA" id="ARBA00022679"/>
    </source>
</evidence>
<dbReference type="InterPro" id="IPR011611">
    <property type="entry name" value="PfkB_dom"/>
</dbReference>
<evidence type="ECO:0000313" key="5">
    <source>
        <dbReference type="Proteomes" id="UP000229335"/>
    </source>
</evidence>
<dbReference type="GO" id="GO:0006796">
    <property type="term" value="P:phosphate-containing compound metabolic process"/>
    <property type="evidence" value="ECO:0007669"/>
    <property type="project" value="UniProtKB-ARBA"/>
</dbReference>
<dbReference type="Proteomes" id="UP000229335">
    <property type="component" value="Unassembled WGS sequence"/>
</dbReference>
<feature type="domain" description="Carbohydrate kinase PfkB" evidence="3">
    <location>
        <begin position="40"/>
        <end position="322"/>
    </location>
</feature>
<proteinExistence type="predicted"/>